<evidence type="ECO:0000313" key="2">
    <source>
        <dbReference type="EMBL" id="OLN96813.1"/>
    </source>
</evidence>
<evidence type="ECO:0000256" key="1">
    <source>
        <dbReference type="SAM" id="Phobius"/>
    </source>
</evidence>
<dbReference type="Proteomes" id="UP000186583">
    <property type="component" value="Unassembled WGS sequence"/>
</dbReference>
<sequence>MDNTPLHPDIIPLPPDSGHRHGDFLTAIPYNRSMYRTIFLLRVASILDSLCVFGTLATMRPQDDLYYSVNWAYGGPPAGLAALWSLTDIIVMLVRDKGLRWTKNDPTKLPRSTKYSWGHAGGHVTAQLIIWVLVLVLTGLLVLNWLSVKDLPTAVQGDNQNKVAALVFWMFVLVTIHFALFVFAIVEVDNGRRNYSDVIFIPRGELCEMVPVPPSAPVEIFHTRRLPLSYFANHYVRFVPGADGTVTMARDYSSRQARF</sequence>
<accession>A0A1Q8S5U3</accession>
<keyword evidence="1" id="KW-0812">Transmembrane</keyword>
<reference evidence="2 3" key="1">
    <citation type="submission" date="2016-11" db="EMBL/GenBank/DDBJ databases">
        <title>Draft Genome Assembly of Colletotrichum chlorophyti a pathogen of herbaceous plants.</title>
        <authorList>
            <person name="Gan P."/>
            <person name="Narusaka M."/>
            <person name="Tsushima A."/>
            <person name="Narusaka Y."/>
            <person name="Takano Y."/>
            <person name="Shirasu K."/>
        </authorList>
    </citation>
    <scope>NUCLEOTIDE SEQUENCE [LARGE SCALE GENOMIC DNA]</scope>
    <source>
        <strain evidence="2 3">NTL11</strain>
    </source>
</reference>
<name>A0A1Q8S5U3_9PEZI</name>
<feature type="transmembrane region" description="Helical" evidence="1">
    <location>
        <begin position="71"/>
        <end position="94"/>
    </location>
</feature>
<evidence type="ECO:0000313" key="3">
    <source>
        <dbReference type="Proteomes" id="UP000186583"/>
    </source>
</evidence>
<keyword evidence="3" id="KW-1185">Reference proteome</keyword>
<dbReference type="STRING" id="708187.A0A1Q8S5U3"/>
<feature type="transmembrane region" description="Helical" evidence="1">
    <location>
        <begin position="39"/>
        <end position="59"/>
    </location>
</feature>
<feature type="transmembrane region" description="Helical" evidence="1">
    <location>
        <begin position="166"/>
        <end position="186"/>
    </location>
</feature>
<proteinExistence type="predicted"/>
<protein>
    <submittedName>
        <fullName evidence="2">Uncharacterized protein</fullName>
    </submittedName>
</protein>
<comment type="caution">
    <text evidence="2">The sequence shown here is derived from an EMBL/GenBank/DDBJ whole genome shotgun (WGS) entry which is preliminary data.</text>
</comment>
<keyword evidence="1" id="KW-0472">Membrane</keyword>
<dbReference type="EMBL" id="MPGH01000014">
    <property type="protein sequence ID" value="OLN96813.1"/>
    <property type="molecule type" value="Genomic_DNA"/>
</dbReference>
<dbReference type="AlphaFoldDB" id="A0A1Q8S5U3"/>
<feature type="transmembrane region" description="Helical" evidence="1">
    <location>
        <begin position="128"/>
        <end position="146"/>
    </location>
</feature>
<organism evidence="2 3">
    <name type="scientific">Colletotrichum chlorophyti</name>
    <dbReference type="NCBI Taxonomy" id="708187"/>
    <lineage>
        <taxon>Eukaryota</taxon>
        <taxon>Fungi</taxon>
        <taxon>Dikarya</taxon>
        <taxon>Ascomycota</taxon>
        <taxon>Pezizomycotina</taxon>
        <taxon>Sordariomycetes</taxon>
        <taxon>Hypocreomycetidae</taxon>
        <taxon>Glomerellales</taxon>
        <taxon>Glomerellaceae</taxon>
        <taxon>Colletotrichum</taxon>
    </lineage>
</organism>
<keyword evidence="1" id="KW-1133">Transmembrane helix</keyword>
<dbReference type="OrthoDB" id="5279542at2759"/>
<gene>
    <name evidence="2" type="ORF">CCHL11_02371</name>
</gene>